<protein>
    <submittedName>
        <fullName evidence="7">Precorrin-3B C(17)-methyltransferase</fullName>
        <ecNumber evidence="7">2.1.1.131</ecNumber>
    </submittedName>
</protein>
<feature type="domain" description="Tetrapyrrole methylase" evidence="6">
    <location>
        <begin position="1"/>
        <end position="205"/>
    </location>
</feature>
<dbReference type="InterPro" id="IPR014776">
    <property type="entry name" value="4pyrrole_Mease_sub2"/>
</dbReference>
<keyword evidence="2" id="KW-0169">Cobalamin biosynthesis</keyword>
<evidence type="ECO:0000259" key="6">
    <source>
        <dbReference type="Pfam" id="PF00590"/>
    </source>
</evidence>
<organism evidence="7 8">
    <name type="scientific">Peptostreptococcus equinus</name>
    <dbReference type="NCBI Taxonomy" id="3003601"/>
    <lineage>
        <taxon>Bacteria</taxon>
        <taxon>Bacillati</taxon>
        <taxon>Bacillota</taxon>
        <taxon>Clostridia</taxon>
        <taxon>Peptostreptococcales</taxon>
        <taxon>Peptostreptococcaceae</taxon>
        <taxon>Peptostreptococcus</taxon>
    </lineage>
</organism>
<dbReference type="NCBIfam" id="TIGR01466">
    <property type="entry name" value="cobJ_cbiH"/>
    <property type="match status" value="1"/>
</dbReference>
<name>A0ABY7JP08_9FIRM</name>
<evidence type="ECO:0000313" key="8">
    <source>
        <dbReference type="Proteomes" id="UP001164187"/>
    </source>
</evidence>
<keyword evidence="5" id="KW-0949">S-adenosyl-L-methionine</keyword>
<dbReference type="PANTHER" id="PTHR47036">
    <property type="entry name" value="COBALT-FACTOR III C(17)-METHYLTRANSFERASE-RELATED"/>
    <property type="match status" value="1"/>
</dbReference>
<dbReference type="GO" id="GO:0032259">
    <property type="term" value="P:methylation"/>
    <property type="evidence" value="ECO:0007669"/>
    <property type="project" value="UniProtKB-KW"/>
</dbReference>
<dbReference type="Gene3D" id="3.30.950.10">
    <property type="entry name" value="Methyltransferase, Cobalt-precorrin-4 Transmethylase, Domain 2"/>
    <property type="match status" value="1"/>
</dbReference>
<dbReference type="PANTHER" id="PTHR47036:SF1">
    <property type="entry name" value="COBALT-FACTOR III C(17)-METHYLTRANSFERASE-RELATED"/>
    <property type="match status" value="1"/>
</dbReference>
<comment type="pathway">
    <text evidence="1">Cofactor biosynthesis; adenosylcobalamin biosynthesis.</text>
</comment>
<dbReference type="InterPro" id="IPR035996">
    <property type="entry name" value="4pyrrol_Methylase_sf"/>
</dbReference>
<evidence type="ECO:0000256" key="2">
    <source>
        <dbReference type="ARBA" id="ARBA00022573"/>
    </source>
</evidence>
<dbReference type="InterPro" id="IPR051810">
    <property type="entry name" value="Precorrin_MeTrfase"/>
</dbReference>
<gene>
    <name evidence="7" type="primary">cobJ</name>
    <name evidence="7" type="ORF">O0R46_01235</name>
</gene>
<dbReference type="Gene3D" id="3.40.1010.10">
    <property type="entry name" value="Cobalt-precorrin-4 Transmethylase, Domain 1"/>
    <property type="match status" value="1"/>
</dbReference>
<dbReference type="CDD" id="cd11646">
    <property type="entry name" value="Precorrin_3B_C17_MT"/>
    <property type="match status" value="1"/>
</dbReference>
<dbReference type="InterPro" id="IPR006363">
    <property type="entry name" value="Cbl_synth_CobJ/CibH_dom"/>
</dbReference>
<keyword evidence="8" id="KW-1185">Reference proteome</keyword>
<keyword evidence="3 7" id="KW-0489">Methyltransferase</keyword>
<evidence type="ECO:0000256" key="3">
    <source>
        <dbReference type="ARBA" id="ARBA00022603"/>
    </source>
</evidence>
<evidence type="ECO:0000256" key="4">
    <source>
        <dbReference type="ARBA" id="ARBA00022679"/>
    </source>
</evidence>
<sequence length="241" mass="26956">MIYVIGIGPGKLDHMTKEAIDCLRNSQVIIGYKTYINLIKDLIKDKEIIENGMRQEIDRCNMALEISSKGKSVALISGGDSGVYGMAGLIYELNSKRDKKERIKVVQGVTSCISAASSLGAPLMNDFCQISLSDLMTPWKQIEKRLELASQADFVICLYNPKSKGRPEHLSYAFKIMEKYKNSNTPVGIVKNAGRDNEEVYVMDFGRMNFDLCDMATMVIIGNKETYIDNGKIITPRGYKI</sequence>
<dbReference type="InterPro" id="IPR000878">
    <property type="entry name" value="4pyrrol_Mease"/>
</dbReference>
<dbReference type="GO" id="GO:0030789">
    <property type="term" value="F:precorrin-3B C17-methyltransferase activity"/>
    <property type="evidence" value="ECO:0007669"/>
    <property type="project" value="UniProtKB-EC"/>
</dbReference>
<dbReference type="RefSeq" id="WP_269311793.1">
    <property type="nucleotide sequence ID" value="NZ_CP114052.1"/>
</dbReference>
<dbReference type="Pfam" id="PF00590">
    <property type="entry name" value="TP_methylase"/>
    <property type="match status" value="1"/>
</dbReference>
<proteinExistence type="predicted"/>
<accession>A0ABY7JP08</accession>
<keyword evidence="4 7" id="KW-0808">Transferase</keyword>
<evidence type="ECO:0000313" key="7">
    <source>
        <dbReference type="EMBL" id="WAW15100.1"/>
    </source>
</evidence>
<dbReference type="EMBL" id="CP114052">
    <property type="protein sequence ID" value="WAW15100.1"/>
    <property type="molecule type" value="Genomic_DNA"/>
</dbReference>
<dbReference type="SUPFAM" id="SSF53790">
    <property type="entry name" value="Tetrapyrrole methylase"/>
    <property type="match status" value="1"/>
</dbReference>
<evidence type="ECO:0000256" key="5">
    <source>
        <dbReference type="ARBA" id="ARBA00022691"/>
    </source>
</evidence>
<dbReference type="Proteomes" id="UP001164187">
    <property type="component" value="Chromosome"/>
</dbReference>
<evidence type="ECO:0000256" key="1">
    <source>
        <dbReference type="ARBA" id="ARBA00004953"/>
    </source>
</evidence>
<dbReference type="InterPro" id="IPR014777">
    <property type="entry name" value="4pyrrole_Mease_sub1"/>
</dbReference>
<dbReference type="EC" id="2.1.1.131" evidence="7"/>
<reference evidence="7" key="1">
    <citation type="submission" date="2022-12" db="EMBL/GenBank/DDBJ databases">
        <title>Peptostreptococcus.</title>
        <authorList>
            <person name="Lee S.H."/>
        </authorList>
    </citation>
    <scope>NUCLEOTIDE SEQUENCE</scope>
    <source>
        <strain evidence="7">CBA3647</strain>
    </source>
</reference>